<dbReference type="SUPFAM" id="SSF51658">
    <property type="entry name" value="Xylose isomerase-like"/>
    <property type="match status" value="1"/>
</dbReference>
<gene>
    <name evidence="5" type="ORF">HA49_12440</name>
</gene>
<dbReference type="InterPro" id="IPR013022">
    <property type="entry name" value="Xyl_isomerase-like_TIM-brl"/>
</dbReference>
<dbReference type="PANTHER" id="PTHR43489:SF13">
    <property type="entry name" value="HYDROXYPYRUVATE ISOMERASE"/>
    <property type="match status" value="1"/>
</dbReference>
<evidence type="ECO:0000313" key="5">
    <source>
        <dbReference type="EMBL" id="KGD73007.1"/>
    </source>
</evidence>
<dbReference type="RefSeq" id="WP_038020663.1">
    <property type="nucleotide sequence ID" value="NZ_JPKR02000003.1"/>
</dbReference>
<keyword evidence="6" id="KW-1185">Reference proteome</keyword>
<dbReference type="OrthoDB" id="9786584at2"/>
<protein>
    <recommendedName>
        <fullName evidence="4">Xylose isomerase-like TIM barrel domain-containing protein</fullName>
    </recommendedName>
</protein>
<dbReference type="PANTHER" id="PTHR43489">
    <property type="entry name" value="ISOMERASE"/>
    <property type="match status" value="1"/>
</dbReference>
<evidence type="ECO:0000256" key="2">
    <source>
        <dbReference type="PIRNR" id="PIRNR006241"/>
    </source>
</evidence>
<organism evidence="5 6">
    <name type="scientific">Tatumella morbirosei</name>
    <dbReference type="NCBI Taxonomy" id="642227"/>
    <lineage>
        <taxon>Bacteria</taxon>
        <taxon>Pseudomonadati</taxon>
        <taxon>Pseudomonadota</taxon>
        <taxon>Gammaproteobacteria</taxon>
        <taxon>Enterobacterales</taxon>
        <taxon>Erwiniaceae</taxon>
        <taxon>Tatumella</taxon>
    </lineage>
</organism>
<dbReference type="Proteomes" id="UP000029577">
    <property type="component" value="Unassembled WGS sequence"/>
</dbReference>
<comment type="caution">
    <text evidence="5">The sequence shown here is derived from an EMBL/GenBank/DDBJ whole genome shotgun (WGS) entry which is preliminary data.</text>
</comment>
<sequence length="259" mass="29478">MIRIAANLTMLYNEYDFFDRFAVAAEDGFQAVEFFFPYPWPAEKIRQALEKHDQQLVLFNMPLGDWDAGDRGFAGQAGRVDEYQQGVSLATDYGRQLHPPRINCPSGPAEDTPESWSTLKQNFEHAAESLKAEGIRMVVEPINHNDVPGALLSGTGQTVRFLDSLNTDNLWVQYDLYHSLRAGEDPFKVLPAFIDRIDHIQIADVPGRHQPGTGDVDFEKLFSLLEQLNYQGWTSMEYHPQGDTRQSFSRLREMGLLPR</sequence>
<dbReference type="STRING" id="642227.HA49_12440"/>
<dbReference type="GO" id="GO:0046487">
    <property type="term" value="P:glyoxylate metabolic process"/>
    <property type="evidence" value="ECO:0007669"/>
    <property type="project" value="TreeGrafter"/>
</dbReference>
<keyword evidence="1 2" id="KW-0413">Isomerase</keyword>
<dbReference type="GO" id="GO:0008903">
    <property type="term" value="F:hydroxypyruvate isomerase activity"/>
    <property type="evidence" value="ECO:0007669"/>
    <property type="project" value="TreeGrafter"/>
</dbReference>
<dbReference type="EMBL" id="JPKR02000003">
    <property type="protein sequence ID" value="KGD73007.1"/>
    <property type="molecule type" value="Genomic_DNA"/>
</dbReference>
<feature type="active site" description="Proton donor/acceptor" evidence="3">
    <location>
        <position position="237"/>
    </location>
</feature>
<feature type="domain" description="Xylose isomerase-like TIM barrel" evidence="4">
    <location>
        <begin position="21"/>
        <end position="253"/>
    </location>
</feature>
<evidence type="ECO:0000259" key="4">
    <source>
        <dbReference type="Pfam" id="PF01261"/>
    </source>
</evidence>
<dbReference type="Gene3D" id="3.20.20.150">
    <property type="entry name" value="Divalent-metal-dependent TIM barrel enzymes"/>
    <property type="match status" value="1"/>
</dbReference>
<evidence type="ECO:0000256" key="1">
    <source>
        <dbReference type="ARBA" id="ARBA00023235"/>
    </source>
</evidence>
<feature type="active site" description="Proton donor/acceptor" evidence="3">
    <location>
        <position position="140"/>
    </location>
</feature>
<evidence type="ECO:0000256" key="3">
    <source>
        <dbReference type="PIRSR" id="PIRSR006241-50"/>
    </source>
</evidence>
<dbReference type="InterPro" id="IPR026040">
    <property type="entry name" value="HyI-like"/>
</dbReference>
<dbReference type="InterPro" id="IPR036237">
    <property type="entry name" value="Xyl_isomerase-like_sf"/>
</dbReference>
<evidence type="ECO:0000313" key="6">
    <source>
        <dbReference type="Proteomes" id="UP000029577"/>
    </source>
</evidence>
<dbReference type="eggNOG" id="COG3622">
    <property type="taxonomic scope" value="Bacteria"/>
</dbReference>
<dbReference type="InterPro" id="IPR050417">
    <property type="entry name" value="Sugar_Epim/Isomerase"/>
</dbReference>
<comment type="similarity">
    <text evidence="2">Belongs to the hyi family.</text>
</comment>
<proteinExistence type="inferred from homology"/>
<dbReference type="Pfam" id="PF01261">
    <property type="entry name" value="AP_endonuc_2"/>
    <property type="match status" value="1"/>
</dbReference>
<dbReference type="AlphaFoldDB" id="A0A095T8H0"/>
<dbReference type="PIRSF" id="PIRSF006241">
    <property type="entry name" value="HyI"/>
    <property type="match status" value="1"/>
</dbReference>
<reference evidence="5" key="1">
    <citation type="submission" date="2014-12" db="EMBL/GenBank/DDBJ databases">
        <title>The draft genome of the Tatumella morbirosei type strain, LMG23360T isolated from pineapple rot.</title>
        <authorList>
            <person name="Smits T.H."/>
            <person name="Palmer M."/>
            <person name="Venter S.N."/>
            <person name="Duffy B."/>
            <person name="Steenkamp E.T."/>
            <person name="Chan W.Y."/>
            <person name="Coutinho T.A."/>
            <person name="Coetzee M.P."/>
            <person name="De Maayer P."/>
        </authorList>
    </citation>
    <scope>NUCLEOTIDE SEQUENCE [LARGE SCALE GENOMIC DNA]</scope>
    <source>
        <strain evidence="5">LMG 23360</strain>
    </source>
</reference>
<name>A0A095T8H0_9GAMM</name>
<accession>A0A095T8H0</accession>